<gene>
    <name evidence="2" type="ORF">DKX38_026060</name>
</gene>
<evidence type="ECO:0000313" key="2">
    <source>
        <dbReference type="EMBL" id="KAB5521741.1"/>
    </source>
</evidence>
<proteinExistence type="predicted"/>
<feature type="region of interest" description="Disordered" evidence="1">
    <location>
        <begin position="78"/>
        <end position="140"/>
    </location>
</feature>
<evidence type="ECO:0000313" key="3">
    <source>
        <dbReference type="Proteomes" id="UP000326939"/>
    </source>
</evidence>
<name>A0A5N5JQM8_9ROSI</name>
<reference evidence="3" key="1">
    <citation type="journal article" date="2019" name="Gigascience">
        <title>De novo genome assembly of the endangered Acer yangbiense, a plant species with extremely small populations endemic to Yunnan Province, China.</title>
        <authorList>
            <person name="Yang J."/>
            <person name="Wariss H.M."/>
            <person name="Tao L."/>
            <person name="Zhang R."/>
            <person name="Yun Q."/>
            <person name="Hollingsworth P."/>
            <person name="Dao Z."/>
            <person name="Luo G."/>
            <person name="Guo H."/>
            <person name="Ma Y."/>
            <person name="Sun W."/>
        </authorList>
    </citation>
    <scope>NUCLEOTIDE SEQUENCE [LARGE SCALE GENOMIC DNA]</scope>
    <source>
        <strain evidence="3">cv. br00</strain>
    </source>
</reference>
<comment type="caution">
    <text evidence="2">The sequence shown here is derived from an EMBL/GenBank/DDBJ whole genome shotgun (WGS) entry which is preliminary data.</text>
</comment>
<organism evidence="2 3">
    <name type="scientific">Salix brachista</name>
    <dbReference type="NCBI Taxonomy" id="2182728"/>
    <lineage>
        <taxon>Eukaryota</taxon>
        <taxon>Viridiplantae</taxon>
        <taxon>Streptophyta</taxon>
        <taxon>Embryophyta</taxon>
        <taxon>Tracheophyta</taxon>
        <taxon>Spermatophyta</taxon>
        <taxon>Magnoliopsida</taxon>
        <taxon>eudicotyledons</taxon>
        <taxon>Gunneridae</taxon>
        <taxon>Pentapetalae</taxon>
        <taxon>rosids</taxon>
        <taxon>fabids</taxon>
        <taxon>Malpighiales</taxon>
        <taxon>Salicaceae</taxon>
        <taxon>Saliceae</taxon>
        <taxon>Salix</taxon>
    </lineage>
</organism>
<dbReference type="EMBL" id="VDCV01000016">
    <property type="protein sequence ID" value="KAB5521741.1"/>
    <property type="molecule type" value="Genomic_DNA"/>
</dbReference>
<dbReference type="AlphaFoldDB" id="A0A5N5JQM8"/>
<feature type="region of interest" description="Disordered" evidence="1">
    <location>
        <begin position="156"/>
        <end position="196"/>
    </location>
</feature>
<evidence type="ECO:0000256" key="1">
    <source>
        <dbReference type="SAM" id="MobiDB-lite"/>
    </source>
</evidence>
<feature type="region of interest" description="Disordered" evidence="1">
    <location>
        <begin position="322"/>
        <end position="362"/>
    </location>
</feature>
<sequence>MVVLVGSMPSLASPVSLGSLSGSTATSSCVESSSYSVVKRVSLSKKSLRRAKSWHCVCKYSVTATDFIAEQGNAVSLDSSSSTIRGGGNGDGNDGDSEVVLKPSPKPVLKSKDETLLSMNSVGWGSSRGSGDSDEEEERNKVIDSLDEVLEKAAKLETSKQSQVGSIRKGNGNVNKMTPSNSYTDSRNANSTATAGKAKTLRSVWRKGDAVVVKEVPKASNKFIKDEPKTVEGAKLESQSSVPLKPSQPPIRQPKLQARPSATPPPMIKKPVILKDVGAAPKSPIKDETGSGAAQSKGQPILIDKFARKKSVVDPLIAQAVLAPTKPGKGPAPGKYKDRKKGVSPGTPRSRMVDNDVDRFGQ</sequence>
<keyword evidence="3" id="KW-1185">Reference proteome</keyword>
<feature type="compositionally biased region" description="Basic and acidic residues" evidence="1">
    <location>
        <begin position="351"/>
        <end position="362"/>
    </location>
</feature>
<feature type="compositionally biased region" description="Polar residues" evidence="1">
    <location>
        <begin position="172"/>
        <end position="194"/>
    </location>
</feature>
<feature type="compositionally biased region" description="Basic and acidic residues" evidence="1">
    <location>
        <begin position="223"/>
        <end position="235"/>
    </location>
</feature>
<accession>A0A5N5JQM8</accession>
<protein>
    <submittedName>
        <fullName evidence="2">Uncharacterized protein</fullName>
    </submittedName>
</protein>
<feature type="region of interest" description="Disordered" evidence="1">
    <location>
        <begin position="220"/>
        <end position="300"/>
    </location>
</feature>
<dbReference type="Proteomes" id="UP000326939">
    <property type="component" value="Chromosome 16"/>
</dbReference>